<dbReference type="InterPro" id="IPR014018">
    <property type="entry name" value="SecA_motor_DEAD"/>
</dbReference>
<dbReference type="PANTHER" id="PTHR30612">
    <property type="entry name" value="SECA INNER MEMBRANE COMPONENT OF SEC PROTEIN SECRETION SYSTEM"/>
    <property type="match status" value="1"/>
</dbReference>
<dbReference type="Pfam" id="PF21090">
    <property type="entry name" value="P-loop_SecA"/>
    <property type="match status" value="2"/>
</dbReference>
<evidence type="ECO:0000256" key="10">
    <source>
        <dbReference type="ARBA" id="ARBA00023136"/>
    </source>
</evidence>
<gene>
    <name evidence="11 16" type="primary">secA</name>
    <name evidence="16" type="ORF">AC625_21950</name>
</gene>
<dbReference type="GO" id="GO:0008564">
    <property type="term" value="F:protein-exporting ATPase activity"/>
    <property type="evidence" value="ECO:0007669"/>
    <property type="project" value="UniProtKB-EC"/>
</dbReference>
<dbReference type="Proteomes" id="UP000037146">
    <property type="component" value="Unassembled WGS sequence"/>
</dbReference>
<dbReference type="InterPro" id="IPR014001">
    <property type="entry name" value="Helicase_ATP-bd"/>
</dbReference>
<organism evidence="16 17">
    <name type="scientific">Peribacillus loiseleuriae</name>
    <dbReference type="NCBI Taxonomy" id="1679170"/>
    <lineage>
        <taxon>Bacteria</taxon>
        <taxon>Bacillati</taxon>
        <taxon>Bacillota</taxon>
        <taxon>Bacilli</taxon>
        <taxon>Bacillales</taxon>
        <taxon>Bacillaceae</taxon>
        <taxon>Peribacillus</taxon>
    </lineage>
</organism>
<keyword evidence="8 11" id="KW-1278">Translocase</keyword>
<keyword evidence="6 11" id="KW-0067">ATP-binding</keyword>
<dbReference type="PROSITE" id="PS51196">
    <property type="entry name" value="SECA_MOTOR_DEAD"/>
    <property type="match status" value="1"/>
</dbReference>
<evidence type="ECO:0000256" key="9">
    <source>
        <dbReference type="ARBA" id="ARBA00023010"/>
    </source>
</evidence>
<evidence type="ECO:0000256" key="2">
    <source>
        <dbReference type="ARBA" id="ARBA00022448"/>
    </source>
</evidence>
<evidence type="ECO:0000256" key="6">
    <source>
        <dbReference type="ARBA" id="ARBA00022840"/>
    </source>
</evidence>
<dbReference type="InterPro" id="IPR036670">
    <property type="entry name" value="SecA_X-link_sf"/>
</dbReference>
<dbReference type="InterPro" id="IPR001650">
    <property type="entry name" value="Helicase_C-like"/>
</dbReference>
<comment type="caution">
    <text evidence="16">The sequence shown here is derived from an EMBL/GenBank/DDBJ whole genome shotgun (WGS) entry which is preliminary data.</text>
</comment>
<dbReference type="PROSITE" id="PS51194">
    <property type="entry name" value="HELICASE_CTER"/>
    <property type="match status" value="1"/>
</dbReference>
<keyword evidence="10 11" id="KW-0472">Membrane</keyword>
<dbReference type="PRINTS" id="PR00906">
    <property type="entry name" value="SECA"/>
</dbReference>
<dbReference type="EMBL" id="LFZW01000001">
    <property type="protein sequence ID" value="KMY51862.1"/>
    <property type="molecule type" value="Genomic_DNA"/>
</dbReference>
<dbReference type="Pfam" id="PF01043">
    <property type="entry name" value="SecA_PP_bind"/>
    <property type="match status" value="1"/>
</dbReference>
<feature type="binding site" evidence="11">
    <location>
        <begin position="104"/>
        <end position="108"/>
    </location>
    <ligand>
        <name>ATP</name>
        <dbReference type="ChEBI" id="CHEBI:30616"/>
    </ligand>
</feature>
<protein>
    <recommendedName>
        <fullName evidence="11 12">Protein translocase subunit SecA</fullName>
        <ecNumber evidence="11">7.4.2.8</ecNumber>
    </recommendedName>
</protein>
<reference evidence="17" key="1">
    <citation type="submission" date="2015-07" db="EMBL/GenBank/DDBJ databases">
        <title>Genome sequencing project for genomic taxonomy and phylogenomics of Bacillus-like bacteria.</title>
        <authorList>
            <person name="Liu B."/>
            <person name="Wang J."/>
            <person name="Zhu Y."/>
            <person name="Liu G."/>
            <person name="Chen Q."/>
            <person name="Chen Z."/>
            <person name="Lan J."/>
            <person name="Che J."/>
            <person name="Ge C."/>
            <person name="Shi H."/>
            <person name="Pan Z."/>
            <person name="Liu X."/>
        </authorList>
    </citation>
    <scope>NUCLEOTIDE SEQUENCE [LARGE SCALE GENOMIC DNA]</scope>
    <source>
        <strain evidence="17">FJAT-27997</strain>
    </source>
</reference>
<dbReference type="SMART" id="SM00957">
    <property type="entry name" value="SecA_DEAD"/>
    <property type="match status" value="1"/>
</dbReference>
<evidence type="ECO:0000256" key="3">
    <source>
        <dbReference type="ARBA" id="ARBA00022475"/>
    </source>
</evidence>
<dbReference type="GO" id="GO:0005886">
    <property type="term" value="C:plasma membrane"/>
    <property type="evidence" value="ECO:0007669"/>
    <property type="project" value="UniProtKB-SubCell"/>
</dbReference>
<dbReference type="Gene3D" id="3.40.50.300">
    <property type="entry name" value="P-loop containing nucleotide triphosphate hydrolases"/>
    <property type="match status" value="3"/>
</dbReference>
<dbReference type="SMART" id="SM00958">
    <property type="entry name" value="SecA_PP_bind"/>
    <property type="match status" value="1"/>
</dbReference>
<dbReference type="InterPro" id="IPR036266">
    <property type="entry name" value="SecA_Wing/Scaffold_sf"/>
</dbReference>
<evidence type="ECO:0000259" key="15">
    <source>
        <dbReference type="PROSITE" id="PS51196"/>
    </source>
</evidence>
<evidence type="ECO:0000259" key="13">
    <source>
        <dbReference type="PROSITE" id="PS51192"/>
    </source>
</evidence>
<dbReference type="HAMAP" id="MF_01382">
    <property type="entry name" value="SecA"/>
    <property type="match status" value="1"/>
</dbReference>
<comment type="similarity">
    <text evidence="1 11 12">Belongs to the SecA family.</text>
</comment>
<dbReference type="OrthoDB" id="9805579at2"/>
<dbReference type="InterPro" id="IPR030908">
    <property type="entry name" value="SecA2_Bac_anthr"/>
</dbReference>
<keyword evidence="9 11" id="KW-0811">Translocation</keyword>
<name>A0A0K9H019_9BACI</name>
<comment type="function">
    <text evidence="11">Part of the Sec protein translocase complex. Interacts with the SecYEG preprotein conducting channel. Has a central role in coupling the hydrolysis of ATP to the transfer of proteins into and across the cell membrane, serving as an ATP-driven molecular motor driving the stepwise translocation of polypeptide chains across the membrane.</text>
</comment>
<dbReference type="FunFam" id="3.90.1440.10:FF:000001">
    <property type="entry name" value="Preprotein translocase subunit SecA"/>
    <property type="match status" value="1"/>
</dbReference>
<evidence type="ECO:0000313" key="16">
    <source>
        <dbReference type="EMBL" id="KMY51862.1"/>
    </source>
</evidence>
<keyword evidence="2 11" id="KW-0813">Transport</keyword>
<dbReference type="Gene3D" id="3.90.1440.10">
    <property type="entry name" value="SecA, preprotein cross-linking domain"/>
    <property type="match status" value="1"/>
</dbReference>
<keyword evidence="3 11" id="KW-1003">Cell membrane</keyword>
<evidence type="ECO:0000256" key="7">
    <source>
        <dbReference type="ARBA" id="ARBA00022927"/>
    </source>
</evidence>
<comment type="subunit">
    <text evidence="11">Monomer and homodimer. Part of the essential Sec protein translocation apparatus which comprises SecA, SecYEG and auxiliary proteins SecDF. Other proteins may also be involved.</text>
</comment>
<dbReference type="AlphaFoldDB" id="A0A0K9H019"/>
<dbReference type="NCBIfam" id="NF006630">
    <property type="entry name" value="PRK09200.1"/>
    <property type="match status" value="1"/>
</dbReference>
<dbReference type="SUPFAM" id="SSF81767">
    <property type="entry name" value="Pre-protein crosslinking domain of SecA"/>
    <property type="match status" value="1"/>
</dbReference>
<dbReference type="NCBIfam" id="TIGR04397">
    <property type="entry name" value="SecA2_Bac_anthr"/>
    <property type="match status" value="1"/>
</dbReference>
<dbReference type="PROSITE" id="PS51192">
    <property type="entry name" value="HELICASE_ATP_BIND_1"/>
    <property type="match status" value="1"/>
</dbReference>
<evidence type="ECO:0000256" key="1">
    <source>
        <dbReference type="ARBA" id="ARBA00007650"/>
    </source>
</evidence>
<proteinExistence type="inferred from homology"/>
<dbReference type="CDD" id="cd17928">
    <property type="entry name" value="DEXDc_SecA"/>
    <property type="match status" value="1"/>
</dbReference>
<feature type="domain" description="Helicase C-terminal" evidence="14">
    <location>
        <begin position="411"/>
        <end position="575"/>
    </location>
</feature>
<dbReference type="GO" id="GO:0005829">
    <property type="term" value="C:cytosol"/>
    <property type="evidence" value="ECO:0007669"/>
    <property type="project" value="TreeGrafter"/>
</dbReference>
<dbReference type="GO" id="GO:0017038">
    <property type="term" value="P:protein import"/>
    <property type="evidence" value="ECO:0007669"/>
    <property type="project" value="InterPro"/>
</dbReference>
<dbReference type="InterPro" id="IPR044722">
    <property type="entry name" value="SecA_SF2_C"/>
</dbReference>
<dbReference type="Pfam" id="PF07516">
    <property type="entry name" value="SecA_SW"/>
    <property type="match status" value="1"/>
</dbReference>
<feature type="domain" description="Helicase ATP-binding" evidence="13">
    <location>
        <begin position="88"/>
        <end position="247"/>
    </location>
</feature>
<dbReference type="NCBIfam" id="TIGR00963">
    <property type="entry name" value="secA"/>
    <property type="match status" value="1"/>
</dbReference>
<keyword evidence="5 11" id="KW-0547">Nucleotide-binding</keyword>
<dbReference type="GO" id="GO:0043952">
    <property type="term" value="P:protein transport by the Sec complex"/>
    <property type="evidence" value="ECO:0007669"/>
    <property type="project" value="TreeGrafter"/>
</dbReference>
<dbReference type="GO" id="GO:0031522">
    <property type="term" value="C:cell envelope Sec protein transport complex"/>
    <property type="evidence" value="ECO:0007669"/>
    <property type="project" value="TreeGrafter"/>
</dbReference>
<dbReference type="EC" id="7.4.2.8" evidence="11"/>
<dbReference type="Gene3D" id="1.10.3060.10">
    <property type="entry name" value="Helical scaffold and wing domains of SecA"/>
    <property type="match status" value="1"/>
</dbReference>
<dbReference type="GO" id="GO:0065002">
    <property type="term" value="P:intracellular protein transmembrane transport"/>
    <property type="evidence" value="ECO:0007669"/>
    <property type="project" value="UniProtKB-UniRule"/>
</dbReference>
<keyword evidence="7 11" id="KW-0653">Protein transport</keyword>
<evidence type="ECO:0000259" key="14">
    <source>
        <dbReference type="PROSITE" id="PS51194"/>
    </source>
</evidence>
<evidence type="ECO:0000313" key="17">
    <source>
        <dbReference type="Proteomes" id="UP000037146"/>
    </source>
</evidence>
<dbReference type="RefSeq" id="WP_049683212.1">
    <property type="nucleotide sequence ID" value="NZ_LFZW01000001.1"/>
</dbReference>
<dbReference type="FunFam" id="3.40.50.300:FF:000429">
    <property type="entry name" value="Preprotein translocase subunit SecA"/>
    <property type="match status" value="1"/>
</dbReference>
<dbReference type="Pfam" id="PF07517">
    <property type="entry name" value="SecA_DEAD"/>
    <property type="match status" value="1"/>
</dbReference>
<dbReference type="InterPro" id="IPR027417">
    <property type="entry name" value="P-loop_NTPase"/>
</dbReference>
<comment type="catalytic activity">
    <reaction evidence="11">
        <text>ATP + H2O + cellular proteinSide 1 = ADP + phosphate + cellular proteinSide 2.</text>
        <dbReference type="EC" id="7.4.2.8"/>
    </reaction>
</comment>
<feature type="binding site" evidence="11">
    <location>
        <position position="493"/>
    </location>
    <ligand>
        <name>ATP</name>
        <dbReference type="ChEBI" id="CHEBI:30616"/>
    </ligand>
</feature>
<feature type="domain" description="SecA family profile" evidence="15">
    <location>
        <begin position="2"/>
        <end position="571"/>
    </location>
</feature>
<dbReference type="SUPFAM" id="SSF81886">
    <property type="entry name" value="Helical scaffold and wing domains of SecA"/>
    <property type="match status" value="1"/>
</dbReference>
<sequence>MLSFLKNTFGDTNQKRLTKYYKMVDEINALEPKYIQYSDEQLKDMTTQFKDDLTNGQSIDDIKLDAFAVVREASKRVLGMRHFDVQMIGGLVLTEGNIAEMATGEGKTLVASLPSYLRALEGKGVHVITVNDYLATRDREKIGQIHEFLGLTVGLNVPNMQPDEKKAAYLADITYGVGTEFGFDYLRDNMAVSIADKSQRPLHYAIIDEVDSVLVDEAKTPLIIAGKTQSNSDLQHIASRLAKRFKIDEDYTFDPETKATSLTDEGVENVEKAFGIDNLYDLEHQTLFHYVIQAVRAHVMFEKDVDYIIKDGEILLVDIFTGRVMEGRSLSDGLHQAIEAKEGIEITEENKTQASVTIQNYFRMYSMLSGMTGTAKTEEKEFQNVYGMDVIQIPTNRDKIRVDYNDMIYLTLDDKYKKVAEEVKRIHATGQPILIGTTSILQSEKVATYLEKDQLPYKLLNAKSVEQEVEMIAMAGQRGQITIATNMAGRGTDILLGEGVAELGGLYVIGTERHESRRVDNQLRGRAGRQGDPGSSQFYISLEDDMIRRFAAEGLEKLEKKLTSDSTGLITYKKIGEFVDRVQRIVEGSHYSMREYNLKLDDVSNEQRNIIYQLRDRIMETDSVDSQIASHVRSAIHNVIEQYCPVESSPEEWRIDELISKVNELLPGYPITLPDSIQSRKEIEEAIETNLDRYIKRIEADPELQQSLKTWLLNVIDIQWIQHLESMARLKEGIGLRQYQQEDPLRLYQKEGLELFTHTFNTIETEMAEQIGRLIQMANNQVEA</sequence>
<dbReference type="SUPFAM" id="SSF52540">
    <property type="entry name" value="P-loop containing nucleoside triphosphate hydrolases"/>
    <property type="match status" value="2"/>
</dbReference>
<dbReference type="InterPro" id="IPR020937">
    <property type="entry name" value="SecA_CS"/>
</dbReference>
<evidence type="ECO:0000256" key="11">
    <source>
        <dbReference type="HAMAP-Rule" id="MF_01382"/>
    </source>
</evidence>
<evidence type="ECO:0000256" key="4">
    <source>
        <dbReference type="ARBA" id="ARBA00022490"/>
    </source>
</evidence>
<dbReference type="GO" id="GO:0005524">
    <property type="term" value="F:ATP binding"/>
    <property type="evidence" value="ECO:0007669"/>
    <property type="project" value="UniProtKB-UniRule"/>
</dbReference>
<keyword evidence="4 11" id="KW-0963">Cytoplasm</keyword>
<comment type="subcellular location">
    <subcellularLocation>
        <location evidence="11">Cell membrane</location>
        <topology evidence="11">Peripheral membrane protein</topology>
        <orientation evidence="11">Cytoplasmic side</orientation>
    </subcellularLocation>
    <subcellularLocation>
        <location evidence="11">Cytoplasm</location>
    </subcellularLocation>
    <text evidence="11">Distribution is 50-50.</text>
</comment>
<dbReference type="PATRIC" id="fig|1679170.3.peg.4951"/>
<dbReference type="PROSITE" id="PS01312">
    <property type="entry name" value="SECA"/>
    <property type="match status" value="1"/>
</dbReference>
<dbReference type="InterPro" id="IPR000185">
    <property type="entry name" value="SecA"/>
</dbReference>
<dbReference type="CDD" id="cd18803">
    <property type="entry name" value="SF2_C_secA"/>
    <property type="match status" value="1"/>
</dbReference>
<feature type="binding site" evidence="11">
    <location>
        <position position="86"/>
    </location>
    <ligand>
        <name>ATP</name>
        <dbReference type="ChEBI" id="CHEBI:30616"/>
    </ligand>
</feature>
<dbReference type="InterPro" id="IPR011116">
    <property type="entry name" value="SecA_Wing/Scaffold"/>
</dbReference>
<evidence type="ECO:0000256" key="12">
    <source>
        <dbReference type="RuleBase" id="RU003874"/>
    </source>
</evidence>
<accession>A0A0K9H019</accession>
<dbReference type="InterPro" id="IPR011115">
    <property type="entry name" value="SecA_DEAD"/>
</dbReference>
<keyword evidence="17" id="KW-1185">Reference proteome</keyword>
<evidence type="ECO:0000256" key="5">
    <source>
        <dbReference type="ARBA" id="ARBA00022741"/>
    </source>
</evidence>
<evidence type="ECO:0000256" key="8">
    <source>
        <dbReference type="ARBA" id="ARBA00022967"/>
    </source>
</evidence>
<dbReference type="GO" id="GO:0006605">
    <property type="term" value="P:protein targeting"/>
    <property type="evidence" value="ECO:0007669"/>
    <property type="project" value="UniProtKB-UniRule"/>
</dbReference>
<dbReference type="STRING" id="1679170.AC625_21950"/>
<dbReference type="InterPro" id="IPR011130">
    <property type="entry name" value="SecA_preprotein_X-link_dom"/>
</dbReference>
<dbReference type="PANTHER" id="PTHR30612:SF0">
    <property type="entry name" value="CHLOROPLAST PROTEIN-TRANSPORTING ATPASE"/>
    <property type="match status" value="1"/>
</dbReference>